<reference evidence="2 3" key="1">
    <citation type="submission" date="2020-02" db="EMBL/GenBank/DDBJ databases">
        <title>Pseudoroseicyclus tamarix, sp. nov., isolated from offshore sediment of a Tamarix chinensis forest.</title>
        <authorList>
            <person name="Gai Y."/>
        </authorList>
    </citation>
    <scope>NUCLEOTIDE SEQUENCE [LARGE SCALE GENOMIC DNA]</scope>
    <source>
        <strain evidence="2 3">CLL3-39</strain>
    </source>
</reference>
<feature type="chain" id="PRO_5025654206" description="Peptidase inhibitor I78 family protein" evidence="1">
    <location>
        <begin position="19"/>
        <end position="98"/>
    </location>
</feature>
<evidence type="ECO:0000313" key="3">
    <source>
        <dbReference type="Proteomes" id="UP000474757"/>
    </source>
</evidence>
<dbReference type="EMBL" id="JAAGAB010000004">
    <property type="protein sequence ID" value="NDV02806.1"/>
    <property type="molecule type" value="Genomic_DNA"/>
</dbReference>
<keyword evidence="3" id="KW-1185">Reference proteome</keyword>
<dbReference type="Gene3D" id="3.30.10.10">
    <property type="entry name" value="Trypsin Inhibitor V, subunit A"/>
    <property type="match status" value="1"/>
</dbReference>
<feature type="signal peptide" evidence="1">
    <location>
        <begin position="1"/>
        <end position="18"/>
    </location>
</feature>
<evidence type="ECO:0008006" key="4">
    <source>
        <dbReference type="Google" id="ProtNLM"/>
    </source>
</evidence>
<accession>A0A6B2K768</accession>
<proteinExistence type="predicted"/>
<dbReference type="AlphaFoldDB" id="A0A6B2K768"/>
<evidence type="ECO:0000313" key="2">
    <source>
        <dbReference type="EMBL" id="NDV02806.1"/>
    </source>
</evidence>
<dbReference type="RefSeq" id="WP_163896082.1">
    <property type="nucleotide sequence ID" value="NZ_JAAFYS010000004.1"/>
</dbReference>
<evidence type="ECO:0000256" key="1">
    <source>
        <dbReference type="SAM" id="SignalP"/>
    </source>
</evidence>
<gene>
    <name evidence="2" type="ORF">GZA08_17725</name>
</gene>
<comment type="caution">
    <text evidence="2">The sequence shown here is derived from an EMBL/GenBank/DDBJ whole genome shotgun (WGS) entry which is preliminary data.</text>
</comment>
<organism evidence="2 3">
    <name type="scientific">Pseudoroseicyclus tamaricis</name>
    <dbReference type="NCBI Taxonomy" id="2705421"/>
    <lineage>
        <taxon>Bacteria</taxon>
        <taxon>Pseudomonadati</taxon>
        <taxon>Pseudomonadota</taxon>
        <taxon>Alphaproteobacteria</taxon>
        <taxon>Rhodobacterales</taxon>
        <taxon>Paracoccaceae</taxon>
        <taxon>Pseudoroseicyclus</taxon>
    </lineage>
</organism>
<name>A0A6B2K768_9RHOB</name>
<keyword evidence="1" id="KW-0732">Signal</keyword>
<protein>
    <recommendedName>
        <fullName evidence="4">Peptidase inhibitor I78 family protein</fullName>
    </recommendedName>
</protein>
<dbReference type="Pfam" id="PF11720">
    <property type="entry name" value="Inhibitor_I78"/>
    <property type="match status" value="1"/>
</dbReference>
<dbReference type="Proteomes" id="UP000474757">
    <property type="component" value="Unassembled WGS sequence"/>
</dbReference>
<sequence>MRLSFALVAGLAVTLPLAACDMPAGPAPSGELTSCGADAYQALIGAPRADAEAALSGRVADGTARLIGPNTVVTMDYVDTRLNVELDSAGTITRIYCG</sequence>
<dbReference type="InterPro" id="IPR021719">
    <property type="entry name" value="Prot_inh_I78"/>
</dbReference>